<dbReference type="EMBL" id="AP023366">
    <property type="protein sequence ID" value="BCJ86497.1"/>
    <property type="molecule type" value="Genomic_DNA"/>
</dbReference>
<evidence type="ECO:0000313" key="2">
    <source>
        <dbReference type="Proteomes" id="UP000593802"/>
    </source>
</evidence>
<evidence type="ECO:0000313" key="1">
    <source>
        <dbReference type="EMBL" id="BCJ86497.1"/>
    </source>
</evidence>
<dbReference type="Proteomes" id="UP000593802">
    <property type="component" value="Chromosome"/>
</dbReference>
<accession>A0A7I8D918</accession>
<sequence length="84" mass="10057">MTMKTYTDMFLEAVRMRPEQFEKMLQHIAESPFQSEYGDVWISKEYAEAVCTELYEMAVYGEMCSYHDFEKLKEDDSDLLKIVY</sequence>
<dbReference type="AlphaFoldDB" id="A0A7I8D918"/>
<protein>
    <submittedName>
        <fullName evidence="1">Uncharacterized protein</fullName>
    </submittedName>
</protein>
<dbReference type="KEGG" id="eff:skT53_14820"/>
<gene>
    <name evidence="1" type="ORF">skT53_14820</name>
</gene>
<reference evidence="1 2" key="1">
    <citation type="submission" date="2020-08" db="EMBL/GenBank/DDBJ databases">
        <title>Complete Genome Sequence of Effusibacillus dendaii Strain skT53, Isolated from Farmland soil.</title>
        <authorList>
            <person name="Konishi T."/>
            <person name="Kawasaki H."/>
        </authorList>
    </citation>
    <scope>NUCLEOTIDE SEQUENCE [LARGE SCALE GENOMIC DNA]</scope>
    <source>
        <strain evidence="2">skT53</strain>
    </source>
</reference>
<proteinExistence type="predicted"/>
<organism evidence="1 2">
    <name type="scientific">Effusibacillus dendaii</name>
    <dbReference type="NCBI Taxonomy" id="2743772"/>
    <lineage>
        <taxon>Bacteria</taxon>
        <taxon>Bacillati</taxon>
        <taxon>Bacillota</taxon>
        <taxon>Bacilli</taxon>
        <taxon>Bacillales</taxon>
        <taxon>Alicyclobacillaceae</taxon>
        <taxon>Effusibacillus</taxon>
    </lineage>
</organism>
<name>A0A7I8D918_9BACL</name>
<keyword evidence="2" id="KW-1185">Reference proteome</keyword>